<dbReference type="GO" id="GO:0003677">
    <property type="term" value="F:DNA binding"/>
    <property type="evidence" value="ECO:0007669"/>
    <property type="project" value="InterPro"/>
</dbReference>
<sequence length="497" mass="57005">MIKHWQSMQDYKCFFLNSKVSFDSSERTRLHTDLWIPWQKLHLFDTDIAMGVLLPFYSSTGRPAKNQPQILRSFILFFLLVSMGLTPPSLTLWVSRLSHDRVLAALIGCPPDSLPPLGSYFDFMDRLWIHAATDLYSRKKLLPASWNSSRPDRPNGKHQKAVERSINITERIASRILNHKEILFNFEARLQAFFYHVAVLPSIRCGVIPSAPLTVSGDGTAVHTHANSRGKHTKEQRASLSPEELSTAPRHYSDPDASWGWDSALDKYYFGYTLFQLSCYNSSLCTDVPLLLRFTSAKRHDSVSFLTAFQEMEKHMPGLSVKNMCLDSAMDNMPTYRLLKERGISAFIDLNTKCGRPKTIPDTIRIDKNGTPLCDAGLPMVPNGQDRRTGYLMWRCPFGKDHGSKCSRICSNAKYGRVIKTRPEWDIRLYTDVPRGTAAYKRIYRQRTATERINNRILNDYGLHHMMIHRKDHYSFYATMIGICIHLDARFKQQTAV</sequence>
<keyword evidence="2" id="KW-0812">Transmembrane</keyword>
<evidence type="ECO:0000259" key="3">
    <source>
        <dbReference type="Pfam" id="PF01609"/>
    </source>
</evidence>
<dbReference type="GO" id="GO:0006313">
    <property type="term" value="P:DNA transposition"/>
    <property type="evidence" value="ECO:0007669"/>
    <property type="project" value="InterPro"/>
</dbReference>
<dbReference type="Pfam" id="PF01609">
    <property type="entry name" value="DDE_Tnp_1"/>
    <property type="match status" value="1"/>
</dbReference>
<gene>
    <name evidence="4" type="ORF">IAB31_02765</name>
</gene>
<evidence type="ECO:0000313" key="4">
    <source>
        <dbReference type="EMBL" id="HIR12830.1"/>
    </source>
</evidence>
<reference evidence="4" key="2">
    <citation type="journal article" date="2021" name="PeerJ">
        <title>Extensive microbial diversity within the chicken gut microbiome revealed by metagenomics and culture.</title>
        <authorList>
            <person name="Gilroy R."/>
            <person name="Ravi A."/>
            <person name="Getino M."/>
            <person name="Pursley I."/>
            <person name="Horton D.L."/>
            <person name="Alikhan N.F."/>
            <person name="Baker D."/>
            <person name="Gharbi K."/>
            <person name="Hall N."/>
            <person name="Watson M."/>
            <person name="Adriaenssens E.M."/>
            <person name="Foster-Nyarko E."/>
            <person name="Jarju S."/>
            <person name="Secka A."/>
            <person name="Antonio M."/>
            <person name="Oren A."/>
            <person name="Chaudhuri R.R."/>
            <person name="La Ragione R."/>
            <person name="Hildebrand F."/>
            <person name="Pallen M.J."/>
        </authorList>
    </citation>
    <scope>NUCLEOTIDE SEQUENCE</scope>
    <source>
        <strain evidence="4">ChiSjej4B22-8148</strain>
    </source>
</reference>
<keyword evidence="2" id="KW-0472">Membrane</keyword>
<keyword evidence="2" id="KW-1133">Transmembrane helix</keyword>
<dbReference type="AlphaFoldDB" id="A0A9D1AA11"/>
<feature type="region of interest" description="Disordered" evidence="1">
    <location>
        <begin position="220"/>
        <end position="249"/>
    </location>
</feature>
<feature type="domain" description="Transposase IS4-like" evidence="3">
    <location>
        <begin position="247"/>
        <end position="484"/>
    </location>
</feature>
<reference evidence="4" key="1">
    <citation type="submission" date="2020-10" db="EMBL/GenBank/DDBJ databases">
        <authorList>
            <person name="Gilroy R."/>
        </authorList>
    </citation>
    <scope>NUCLEOTIDE SEQUENCE</scope>
    <source>
        <strain evidence="4">ChiSjej4B22-8148</strain>
    </source>
</reference>
<dbReference type="InterPro" id="IPR002559">
    <property type="entry name" value="Transposase_11"/>
</dbReference>
<proteinExistence type="predicted"/>
<name>A0A9D1AA11_9FIRM</name>
<accession>A0A9D1AA11</accession>
<dbReference type="EMBL" id="DVGK01000037">
    <property type="protein sequence ID" value="HIR12830.1"/>
    <property type="molecule type" value="Genomic_DNA"/>
</dbReference>
<evidence type="ECO:0000256" key="2">
    <source>
        <dbReference type="SAM" id="Phobius"/>
    </source>
</evidence>
<evidence type="ECO:0000256" key="1">
    <source>
        <dbReference type="SAM" id="MobiDB-lite"/>
    </source>
</evidence>
<protein>
    <submittedName>
        <fullName evidence="4">Transposase</fullName>
    </submittedName>
</protein>
<organism evidence="4 5">
    <name type="scientific">Candidatus Choladousia intestinavium</name>
    <dbReference type="NCBI Taxonomy" id="2840727"/>
    <lineage>
        <taxon>Bacteria</taxon>
        <taxon>Bacillati</taxon>
        <taxon>Bacillota</taxon>
        <taxon>Clostridia</taxon>
        <taxon>Lachnospirales</taxon>
        <taxon>Lachnospiraceae</taxon>
        <taxon>Lachnospiraceae incertae sedis</taxon>
        <taxon>Candidatus Choladousia</taxon>
    </lineage>
</organism>
<evidence type="ECO:0000313" key="5">
    <source>
        <dbReference type="Proteomes" id="UP000886757"/>
    </source>
</evidence>
<dbReference type="Proteomes" id="UP000886757">
    <property type="component" value="Unassembled WGS sequence"/>
</dbReference>
<dbReference type="GO" id="GO:0004803">
    <property type="term" value="F:transposase activity"/>
    <property type="evidence" value="ECO:0007669"/>
    <property type="project" value="InterPro"/>
</dbReference>
<comment type="caution">
    <text evidence="4">The sequence shown here is derived from an EMBL/GenBank/DDBJ whole genome shotgun (WGS) entry which is preliminary data.</text>
</comment>
<feature type="transmembrane region" description="Helical" evidence="2">
    <location>
        <begin position="74"/>
        <end position="94"/>
    </location>
</feature>